<feature type="transmembrane region" description="Helical" evidence="2">
    <location>
        <begin position="16"/>
        <end position="39"/>
    </location>
</feature>
<dbReference type="InterPro" id="IPR013783">
    <property type="entry name" value="Ig-like_fold"/>
</dbReference>
<evidence type="ECO:0000313" key="5">
    <source>
        <dbReference type="Proteomes" id="UP000265120"/>
    </source>
</evidence>
<dbReference type="CDD" id="cd00099">
    <property type="entry name" value="IgV"/>
    <property type="match status" value="1"/>
</dbReference>
<dbReference type="SMART" id="SM00409">
    <property type="entry name" value="IG"/>
    <property type="match status" value="1"/>
</dbReference>
<dbReference type="STRING" id="244447.ENSCSEP00000012026"/>
<sequence length="224" mass="25272">MTAVTVRHTFLLPFKIISFLHVIMRWLLVGCFILGLNHISAHRITQKPRFIGVKMGSSVLIQCSMTERVDSLNMQWYRADAYDQKKVVLQLERDVSGNRSLTKDNLLTLHRVQVEDSGVYFCQAGNTMGPGTQLIVVKATDLTAAQHRTTIKDGLIIVQALLLALFIAALLMQKRNLSEKEDSEYEMPENDHIYQGLAIETCNGGMYEELTVYAQPDGSEAPWE</sequence>
<evidence type="ECO:0000256" key="1">
    <source>
        <dbReference type="ARBA" id="ARBA00023319"/>
    </source>
</evidence>
<feature type="transmembrane region" description="Helical" evidence="2">
    <location>
        <begin position="154"/>
        <end position="172"/>
    </location>
</feature>
<dbReference type="SUPFAM" id="SSF48726">
    <property type="entry name" value="Immunoglobulin"/>
    <property type="match status" value="1"/>
</dbReference>
<dbReference type="GeneID" id="103381579"/>
<dbReference type="AlphaFoldDB" id="A0A3P8VFK7"/>
<dbReference type="KEGG" id="csem:103381579"/>
<dbReference type="FunCoup" id="A0A3P8VFK7">
    <property type="interactions" value="703"/>
</dbReference>
<dbReference type="GO" id="GO:0019815">
    <property type="term" value="C:B cell receptor complex"/>
    <property type="evidence" value="ECO:0007669"/>
    <property type="project" value="TreeGrafter"/>
</dbReference>
<dbReference type="GeneTree" id="ENSGT00730000111991"/>
<keyword evidence="1" id="KW-0393">Immunoglobulin domain</keyword>
<dbReference type="Pfam" id="PF07686">
    <property type="entry name" value="V-set"/>
    <property type="match status" value="1"/>
</dbReference>
<evidence type="ECO:0000259" key="3">
    <source>
        <dbReference type="PROSITE" id="PS50835"/>
    </source>
</evidence>
<dbReference type="SMART" id="SM00406">
    <property type="entry name" value="IGv"/>
    <property type="match status" value="1"/>
</dbReference>
<dbReference type="CTD" id="974"/>
<dbReference type="OrthoDB" id="9894386at2759"/>
<reference evidence="4" key="3">
    <citation type="submission" date="2025-09" db="UniProtKB">
        <authorList>
            <consortium name="Ensembl"/>
        </authorList>
    </citation>
    <scope>IDENTIFICATION</scope>
</reference>
<keyword evidence="2" id="KW-0472">Membrane</keyword>
<dbReference type="GO" id="GO:0030183">
    <property type="term" value="P:B cell differentiation"/>
    <property type="evidence" value="ECO:0007669"/>
    <property type="project" value="TreeGrafter"/>
</dbReference>
<dbReference type="InterPro" id="IPR007110">
    <property type="entry name" value="Ig-like_dom"/>
</dbReference>
<dbReference type="Ensembl" id="ENSCSET00000012169.1">
    <property type="protein sequence ID" value="ENSCSEP00000012026.1"/>
    <property type="gene ID" value="ENSCSEG00000007756.1"/>
</dbReference>
<keyword evidence="5" id="KW-1185">Reference proteome</keyword>
<evidence type="ECO:0000256" key="2">
    <source>
        <dbReference type="SAM" id="Phobius"/>
    </source>
</evidence>
<name>A0A3P8VFK7_CYNSE</name>
<organism evidence="4 5">
    <name type="scientific">Cynoglossus semilaevis</name>
    <name type="common">Tongue sole</name>
    <dbReference type="NCBI Taxonomy" id="244447"/>
    <lineage>
        <taxon>Eukaryota</taxon>
        <taxon>Metazoa</taxon>
        <taxon>Chordata</taxon>
        <taxon>Craniata</taxon>
        <taxon>Vertebrata</taxon>
        <taxon>Euteleostomi</taxon>
        <taxon>Actinopterygii</taxon>
        <taxon>Neopterygii</taxon>
        <taxon>Teleostei</taxon>
        <taxon>Neoteleostei</taxon>
        <taxon>Acanthomorphata</taxon>
        <taxon>Carangaria</taxon>
        <taxon>Pleuronectiformes</taxon>
        <taxon>Pleuronectoidei</taxon>
        <taxon>Cynoglossidae</taxon>
        <taxon>Cynoglossinae</taxon>
        <taxon>Cynoglossus</taxon>
    </lineage>
</organism>
<dbReference type="InterPro" id="IPR003599">
    <property type="entry name" value="Ig_sub"/>
</dbReference>
<protein>
    <submittedName>
        <fullName evidence="4">B-cell antigen receptor complex-associated protein beta chain</fullName>
    </submittedName>
</protein>
<dbReference type="InterPro" id="IPR013106">
    <property type="entry name" value="Ig_V-set"/>
</dbReference>
<dbReference type="Proteomes" id="UP000265120">
    <property type="component" value="Chromosome 8"/>
</dbReference>
<evidence type="ECO:0000313" key="4">
    <source>
        <dbReference type="Ensembl" id="ENSCSEP00000012026.1"/>
    </source>
</evidence>
<dbReference type="GO" id="GO:0009897">
    <property type="term" value="C:external side of plasma membrane"/>
    <property type="evidence" value="ECO:0007669"/>
    <property type="project" value="TreeGrafter"/>
</dbReference>
<keyword evidence="2" id="KW-0812">Transmembrane</keyword>
<reference evidence="4 5" key="1">
    <citation type="journal article" date="2014" name="Nat. Genet.">
        <title>Whole-genome sequence of a flatfish provides insights into ZW sex chromosome evolution and adaptation to a benthic lifestyle.</title>
        <authorList>
            <person name="Chen S."/>
            <person name="Zhang G."/>
            <person name="Shao C."/>
            <person name="Huang Q."/>
            <person name="Liu G."/>
            <person name="Zhang P."/>
            <person name="Song W."/>
            <person name="An N."/>
            <person name="Chalopin D."/>
            <person name="Volff J.N."/>
            <person name="Hong Y."/>
            <person name="Li Q."/>
            <person name="Sha Z."/>
            <person name="Zhou H."/>
            <person name="Xie M."/>
            <person name="Yu Q."/>
            <person name="Liu Y."/>
            <person name="Xiang H."/>
            <person name="Wang N."/>
            <person name="Wu K."/>
            <person name="Yang C."/>
            <person name="Zhou Q."/>
            <person name="Liao X."/>
            <person name="Yang L."/>
            <person name="Hu Q."/>
            <person name="Zhang J."/>
            <person name="Meng L."/>
            <person name="Jin L."/>
            <person name="Tian Y."/>
            <person name="Lian J."/>
            <person name="Yang J."/>
            <person name="Miao G."/>
            <person name="Liu S."/>
            <person name="Liang Z."/>
            <person name="Yan F."/>
            <person name="Li Y."/>
            <person name="Sun B."/>
            <person name="Zhang H."/>
            <person name="Zhang J."/>
            <person name="Zhu Y."/>
            <person name="Du M."/>
            <person name="Zhao Y."/>
            <person name="Schartl M."/>
            <person name="Tang Q."/>
            <person name="Wang J."/>
        </authorList>
    </citation>
    <scope>NUCLEOTIDE SEQUENCE</scope>
</reference>
<dbReference type="PANTHER" id="PTHR14334">
    <property type="entry name" value="B-CELL ANTIGEN RECEPTOR COMPLEX-ASSOCIATED PROTEIN"/>
    <property type="match status" value="1"/>
</dbReference>
<dbReference type="GO" id="GO:0050853">
    <property type="term" value="P:B cell receptor signaling pathway"/>
    <property type="evidence" value="ECO:0007669"/>
    <property type="project" value="TreeGrafter"/>
</dbReference>
<feature type="domain" description="Ig-like" evidence="3">
    <location>
        <begin position="42"/>
        <end position="143"/>
    </location>
</feature>
<keyword evidence="2" id="KW-1133">Transmembrane helix</keyword>
<dbReference type="SMART" id="SM00408">
    <property type="entry name" value="IGc2"/>
    <property type="match status" value="1"/>
</dbReference>
<dbReference type="Gene3D" id="2.60.40.10">
    <property type="entry name" value="Immunoglobulins"/>
    <property type="match status" value="1"/>
</dbReference>
<accession>A0A3P8VFK7</accession>
<reference evidence="4" key="2">
    <citation type="submission" date="2025-08" db="UniProtKB">
        <authorList>
            <consortium name="Ensembl"/>
        </authorList>
    </citation>
    <scope>IDENTIFICATION</scope>
</reference>
<dbReference type="OMA" id="PVHFICY"/>
<dbReference type="InterPro" id="IPR003598">
    <property type="entry name" value="Ig_sub2"/>
</dbReference>
<dbReference type="InterPro" id="IPR036179">
    <property type="entry name" value="Ig-like_dom_sf"/>
</dbReference>
<proteinExistence type="predicted"/>
<dbReference type="PROSITE" id="PS50835">
    <property type="entry name" value="IG_LIKE"/>
    <property type="match status" value="1"/>
</dbReference>
<dbReference type="InParanoid" id="A0A3P8VFK7"/>
<dbReference type="RefSeq" id="XP_008312228.3">
    <property type="nucleotide sequence ID" value="XM_008314006.3"/>
</dbReference>
<dbReference type="PANTHER" id="PTHR14334:SF2">
    <property type="entry name" value="B-CELL ANTIGEN RECEPTOR COMPLEX-ASSOCIATED PROTEIN BETA CHAIN"/>
    <property type="match status" value="1"/>
</dbReference>